<dbReference type="Proteomes" id="UP000034325">
    <property type="component" value="Unassembled WGS sequence"/>
</dbReference>
<comment type="caution">
    <text evidence="1">The sequence shown here is derived from an EMBL/GenBank/DDBJ whole genome shotgun (WGS) entry which is preliminary data.</text>
</comment>
<reference evidence="1 2" key="1">
    <citation type="journal article" date="2015" name="Nature">
        <title>rRNA introns, odd ribosomes, and small enigmatic genomes across a large radiation of phyla.</title>
        <authorList>
            <person name="Brown C.T."/>
            <person name="Hug L.A."/>
            <person name="Thomas B.C."/>
            <person name="Sharon I."/>
            <person name="Castelle C.J."/>
            <person name="Singh A."/>
            <person name="Wilkins M.J."/>
            <person name="Williams K.H."/>
            <person name="Banfield J.F."/>
        </authorList>
    </citation>
    <scope>NUCLEOTIDE SEQUENCE [LARGE SCALE GENOMIC DNA]</scope>
</reference>
<accession>A0A0G0LZX4</accession>
<sequence length="81" mass="9156">MINKEHQCIVNQQTYRPLKEVRISVLTSFPVRDGTPGVCVENLCPLHGRCDGKGVFQYSQNIGQSGLIFVPDQREEPLEKI</sequence>
<protein>
    <submittedName>
        <fullName evidence="1">Uncharacterized protein</fullName>
    </submittedName>
</protein>
<evidence type="ECO:0000313" key="1">
    <source>
        <dbReference type="EMBL" id="KKQ97478.1"/>
    </source>
</evidence>
<name>A0A0G0LZX4_9BACT</name>
<dbReference type="AlphaFoldDB" id="A0A0G0LZX4"/>
<organism evidence="1 2">
    <name type="scientific">Candidatus Woesebacteria bacterium GW2011_GWA1_39_12</name>
    <dbReference type="NCBI Taxonomy" id="1618549"/>
    <lineage>
        <taxon>Bacteria</taxon>
        <taxon>Candidatus Woeseibacteriota</taxon>
    </lineage>
</organism>
<proteinExistence type="predicted"/>
<evidence type="ECO:0000313" key="2">
    <source>
        <dbReference type="Proteomes" id="UP000034325"/>
    </source>
</evidence>
<dbReference type="EMBL" id="LBWA01000012">
    <property type="protein sequence ID" value="KKQ97478.1"/>
    <property type="molecule type" value="Genomic_DNA"/>
</dbReference>
<gene>
    <name evidence="1" type="ORF">UT23_C0012G0088</name>
</gene>